<dbReference type="Pfam" id="PF03992">
    <property type="entry name" value="ABM"/>
    <property type="match status" value="1"/>
</dbReference>
<dbReference type="InterPro" id="IPR007138">
    <property type="entry name" value="ABM_dom"/>
</dbReference>
<keyword evidence="3" id="KW-1185">Reference proteome</keyword>
<sequence length="114" mass="12930">MSDESTLMTITERGIPLFMNNTLTIRADRLEEYRSALLDVLPQARAEAGCLYLNVGFLLSDPSVIVLSEGWRDLVEYRDEVLARDYFQKYLALSEETYAEPRVVQVLGSLEPPA</sequence>
<accession>A0ABP6Z8H5</accession>
<evidence type="ECO:0000313" key="3">
    <source>
        <dbReference type="Proteomes" id="UP001501074"/>
    </source>
</evidence>
<dbReference type="InterPro" id="IPR011008">
    <property type="entry name" value="Dimeric_a/b-barrel"/>
</dbReference>
<evidence type="ECO:0000259" key="1">
    <source>
        <dbReference type="Pfam" id="PF03992"/>
    </source>
</evidence>
<name>A0ABP6Z8H5_9ACTN</name>
<dbReference type="RefSeq" id="WP_231486241.1">
    <property type="nucleotide sequence ID" value="NZ_BAAAZO010000002.1"/>
</dbReference>
<proteinExistence type="predicted"/>
<comment type="caution">
    <text evidence="2">The sequence shown here is derived from an EMBL/GenBank/DDBJ whole genome shotgun (WGS) entry which is preliminary data.</text>
</comment>
<dbReference type="Gene3D" id="3.30.70.100">
    <property type="match status" value="1"/>
</dbReference>
<organism evidence="2 3">
    <name type="scientific">Kineosporia mesophila</name>
    <dbReference type="NCBI Taxonomy" id="566012"/>
    <lineage>
        <taxon>Bacteria</taxon>
        <taxon>Bacillati</taxon>
        <taxon>Actinomycetota</taxon>
        <taxon>Actinomycetes</taxon>
        <taxon>Kineosporiales</taxon>
        <taxon>Kineosporiaceae</taxon>
        <taxon>Kineosporia</taxon>
    </lineage>
</organism>
<protein>
    <recommendedName>
        <fullName evidence="1">ABM domain-containing protein</fullName>
    </recommendedName>
</protein>
<dbReference type="EMBL" id="BAAAZO010000002">
    <property type="protein sequence ID" value="GAA3600361.1"/>
    <property type="molecule type" value="Genomic_DNA"/>
</dbReference>
<dbReference type="Proteomes" id="UP001501074">
    <property type="component" value="Unassembled WGS sequence"/>
</dbReference>
<feature type="domain" description="ABM" evidence="1">
    <location>
        <begin position="17"/>
        <end position="76"/>
    </location>
</feature>
<evidence type="ECO:0000313" key="2">
    <source>
        <dbReference type="EMBL" id="GAA3600361.1"/>
    </source>
</evidence>
<reference evidence="3" key="1">
    <citation type="journal article" date="2019" name="Int. J. Syst. Evol. Microbiol.">
        <title>The Global Catalogue of Microorganisms (GCM) 10K type strain sequencing project: providing services to taxonomists for standard genome sequencing and annotation.</title>
        <authorList>
            <consortium name="The Broad Institute Genomics Platform"/>
            <consortium name="The Broad Institute Genome Sequencing Center for Infectious Disease"/>
            <person name="Wu L."/>
            <person name="Ma J."/>
        </authorList>
    </citation>
    <scope>NUCLEOTIDE SEQUENCE [LARGE SCALE GENOMIC DNA]</scope>
    <source>
        <strain evidence="3">JCM 16902</strain>
    </source>
</reference>
<dbReference type="SUPFAM" id="SSF54909">
    <property type="entry name" value="Dimeric alpha+beta barrel"/>
    <property type="match status" value="1"/>
</dbReference>
<gene>
    <name evidence="2" type="ORF">GCM10022223_14920</name>
</gene>